<evidence type="ECO:0000259" key="10">
    <source>
        <dbReference type="PROSITE" id="PS50199"/>
    </source>
</evidence>
<dbReference type="PROSITE" id="PS50199">
    <property type="entry name" value="ZF_RANBP2_2"/>
    <property type="match status" value="1"/>
</dbReference>
<evidence type="ECO:0000313" key="11">
    <source>
        <dbReference type="EnsemblMetazoa" id="ACOM035311-PA.1"/>
    </source>
</evidence>
<evidence type="ECO:0000256" key="7">
    <source>
        <dbReference type="ARBA" id="ARBA00023242"/>
    </source>
</evidence>
<dbReference type="InterPro" id="IPR036443">
    <property type="entry name" value="Znf_RanBP2_sf"/>
</dbReference>
<organism evidence="11">
    <name type="scientific">Anopheles coluzzii</name>
    <name type="common">African malaria mosquito</name>
    <dbReference type="NCBI Taxonomy" id="1518534"/>
    <lineage>
        <taxon>Eukaryota</taxon>
        <taxon>Metazoa</taxon>
        <taxon>Ecdysozoa</taxon>
        <taxon>Arthropoda</taxon>
        <taxon>Hexapoda</taxon>
        <taxon>Insecta</taxon>
        <taxon>Pterygota</taxon>
        <taxon>Neoptera</taxon>
        <taxon>Endopterygota</taxon>
        <taxon>Diptera</taxon>
        <taxon>Nematocera</taxon>
        <taxon>Culicoidea</taxon>
        <taxon>Culicidae</taxon>
        <taxon>Anophelinae</taxon>
        <taxon>Anopheles</taxon>
    </lineage>
</organism>
<evidence type="ECO:0000256" key="5">
    <source>
        <dbReference type="ARBA" id="ARBA00022833"/>
    </source>
</evidence>
<comment type="subcellular location">
    <subcellularLocation>
        <location evidence="1">Nucleus</location>
    </subcellularLocation>
</comment>
<dbReference type="GO" id="GO:0005634">
    <property type="term" value="C:nucleus"/>
    <property type="evidence" value="ECO:0007669"/>
    <property type="project" value="UniProtKB-SubCell"/>
</dbReference>
<evidence type="ECO:0000256" key="9">
    <source>
        <dbReference type="SAM" id="MobiDB-lite"/>
    </source>
</evidence>
<feature type="domain" description="RanBP2-type" evidence="10">
    <location>
        <begin position="85"/>
        <end position="114"/>
    </location>
</feature>
<sequence>MSSAGYTKTESDGKRPSSNKNGDWTCPEPENQCNRCGKERPNSGSKNGSTASDSDGGGSSSAGGKKKVGTEIGKAAAEKSRGLFSAEDWQCNKCANVNWARRHTCNICSAPRFCDVEERTGYGGGYNDRGVVEYKDRVESDDEYDEFGRRKKPKASNKLLTAAHDQFHDRDRAVQIAAGGRVINVLLQNRPPRRLVTDDPIPSAPVRPVAMAGPDHGRTRARGHDPARDLLDPIDATRTGDVEASRRYHQPPEPQLHISVCVCASEDPRLSLERSCWNPTLQGIPNEW</sequence>
<keyword evidence="5" id="KW-0862">Zinc</keyword>
<dbReference type="InterPro" id="IPR001876">
    <property type="entry name" value="Znf_RanBP2"/>
</dbReference>
<dbReference type="AlphaFoldDB" id="A0A8W7PQX5"/>
<dbReference type="Gene3D" id="4.10.1060.10">
    <property type="entry name" value="Zinc finger, RanBP2-type"/>
    <property type="match status" value="1"/>
</dbReference>
<dbReference type="FunFam" id="4.10.1060.10:FF:000004">
    <property type="entry name" value="Zinc finger Ran-binding domain-containing protein 2"/>
    <property type="match status" value="1"/>
</dbReference>
<feature type="region of interest" description="Disordered" evidence="9">
    <location>
        <begin position="1"/>
        <end position="68"/>
    </location>
</feature>
<feature type="compositionally biased region" description="Basic and acidic residues" evidence="9">
    <location>
        <begin position="215"/>
        <end position="231"/>
    </location>
</feature>
<dbReference type="GO" id="GO:0008270">
    <property type="term" value="F:zinc ion binding"/>
    <property type="evidence" value="ECO:0007669"/>
    <property type="project" value="UniProtKB-KW"/>
</dbReference>
<evidence type="ECO:0000256" key="3">
    <source>
        <dbReference type="ARBA" id="ARBA00022737"/>
    </source>
</evidence>
<keyword evidence="6" id="KW-0694">RNA-binding</keyword>
<dbReference type="PROSITE" id="PS01358">
    <property type="entry name" value="ZF_RANBP2_1"/>
    <property type="match status" value="1"/>
</dbReference>
<dbReference type="EnsemblMetazoa" id="ACOM035311-RA">
    <property type="protein sequence ID" value="ACOM035311-PA.1"/>
    <property type="gene ID" value="ACOM035311"/>
</dbReference>
<evidence type="ECO:0000256" key="2">
    <source>
        <dbReference type="ARBA" id="ARBA00022723"/>
    </source>
</evidence>
<keyword evidence="3" id="KW-0677">Repeat</keyword>
<protein>
    <recommendedName>
        <fullName evidence="10">RanBP2-type domain-containing protein</fullName>
    </recommendedName>
</protein>
<evidence type="ECO:0000256" key="4">
    <source>
        <dbReference type="ARBA" id="ARBA00022771"/>
    </source>
</evidence>
<dbReference type="PANTHER" id="PTHR12999:SF17">
    <property type="entry name" value="ZINC FINGER RAN-BINDING DOMAIN-CONTAINING PROTEIN 2"/>
    <property type="match status" value="1"/>
</dbReference>
<keyword evidence="7" id="KW-0539">Nucleus</keyword>
<dbReference type="GO" id="GO:0003723">
    <property type="term" value="F:RNA binding"/>
    <property type="evidence" value="ECO:0007669"/>
    <property type="project" value="UniProtKB-KW"/>
</dbReference>
<dbReference type="SUPFAM" id="SSF90209">
    <property type="entry name" value="Ran binding protein zinc finger-like"/>
    <property type="match status" value="1"/>
</dbReference>
<dbReference type="GO" id="GO:0001530">
    <property type="term" value="F:lipopolysaccharide binding"/>
    <property type="evidence" value="ECO:0007669"/>
    <property type="project" value="TreeGrafter"/>
</dbReference>
<proteinExistence type="predicted"/>
<evidence type="ECO:0000256" key="8">
    <source>
        <dbReference type="PROSITE-ProRule" id="PRU00322"/>
    </source>
</evidence>
<dbReference type="VEuPathDB" id="VectorBase:ACON2_039700"/>
<accession>A0A8W7PQX5</accession>
<dbReference type="Proteomes" id="UP000075882">
    <property type="component" value="Unassembled WGS sequence"/>
</dbReference>
<evidence type="ECO:0000256" key="1">
    <source>
        <dbReference type="ARBA" id="ARBA00004123"/>
    </source>
</evidence>
<keyword evidence="2" id="KW-0479">Metal-binding</keyword>
<keyword evidence="4 8" id="KW-0863">Zinc-finger</keyword>
<dbReference type="PANTHER" id="PTHR12999">
    <property type="entry name" value="ZINC FINGER RAN-BINDING DOMAIN-CONTAINING PROTEIN 2 ZRANB2-RELATED"/>
    <property type="match status" value="1"/>
</dbReference>
<evidence type="ECO:0000256" key="6">
    <source>
        <dbReference type="ARBA" id="ARBA00022884"/>
    </source>
</evidence>
<reference evidence="11" key="1">
    <citation type="submission" date="2022-08" db="UniProtKB">
        <authorList>
            <consortium name="EnsemblMetazoa"/>
        </authorList>
    </citation>
    <scope>IDENTIFICATION</scope>
</reference>
<dbReference type="SMART" id="SM00547">
    <property type="entry name" value="ZnF_RBZ"/>
    <property type="match status" value="1"/>
</dbReference>
<feature type="region of interest" description="Disordered" evidence="9">
    <location>
        <begin position="194"/>
        <end position="251"/>
    </location>
</feature>
<name>A0A8W7PQX5_ANOCL</name>